<sequence>MLIFTSYTVEDVKDPFGILSGKRYEFMINLDIPEEDELFEENGVSVRAVVKAEAGEAVLVTYDLLETTTGRLLEFDLEDEEEAELAQFCKEHLPE</sequence>
<evidence type="ECO:0000313" key="2">
    <source>
        <dbReference type="Proteomes" id="UP000199050"/>
    </source>
</evidence>
<keyword evidence="2" id="KW-1185">Reference proteome</keyword>
<dbReference type="AlphaFoldDB" id="A0A1G8UA75"/>
<organism evidence="1 2">
    <name type="scientific">Paenibacillus typhae</name>
    <dbReference type="NCBI Taxonomy" id="1174501"/>
    <lineage>
        <taxon>Bacteria</taxon>
        <taxon>Bacillati</taxon>
        <taxon>Bacillota</taxon>
        <taxon>Bacilli</taxon>
        <taxon>Bacillales</taxon>
        <taxon>Paenibacillaceae</taxon>
        <taxon>Paenibacillus</taxon>
    </lineage>
</organism>
<protein>
    <recommendedName>
        <fullName evidence="3">Pullulanase</fullName>
    </recommendedName>
</protein>
<gene>
    <name evidence="1" type="ORF">SAMN05216192_11869</name>
</gene>
<dbReference type="Pfam" id="PF20119">
    <property type="entry name" value="DUF6509"/>
    <property type="match status" value="1"/>
</dbReference>
<proteinExistence type="predicted"/>
<dbReference type="OrthoDB" id="2736409at2"/>
<evidence type="ECO:0000313" key="1">
    <source>
        <dbReference type="EMBL" id="SDJ50652.1"/>
    </source>
</evidence>
<name>A0A1G8UA75_9BACL</name>
<dbReference type="EMBL" id="FNDX01000018">
    <property type="protein sequence ID" value="SDJ50652.1"/>
    <property type="molecule type" value="Genomic_DNA"/>
</dbReference>
<dbReference type="RefSeq" id="WP_090715643.1">
    <property type="nucleotide sequence ID" value="NZ_CBCSKY010000018.1"/>
</dbReference>
<reference evidence="2" key="1">
    <citation type="submission" date="2016-10" db="EMBL/GenBank/DDBJ databases">
        <authorList>
            <person name="Varghese N."/>
            <person name="Submissions S."/>
        </authorList>
    </citation>
    <scope>NUCLEOTIDE SEQUENCE [LARGE SCALE GENOMIC DNA]</scope>
    <source>
        <strain evidence="2">CGMCC 1.11012</strain>
    </source>
</reference>
<dbReference type="Proteomes" id="UP000199050">
    <property type="component" value="Unassembled WGS sequence"/>
</dbReference>
<evidence type="ECO:0008006" key="3">
    <source>
        <dbReference type="Google" id="ProtNLM"/>
    </source>
</evidence>
<dbReference type="InterPro" id="IPR045424">
    <property type="entry name" value="DUF6509"/>
</dbReference>
<dbReference type="STRING" id="1174501.SAMN05216192_11869"/>
<accession>A0A1G8UA75</accession>